<evidence type="ECO:0000256" key="5">
    <source>
        <dbReference type="ARBA" id="ARBA00023136"/>
    </source>
</evidence>
<dbReference type="PANTHER" id="PTHR11972">
    <property type="entry name" value="NADPH OXIDASE"/>
    <property type="match status" value="1"/>
</dbReference>
<sequence length="649" mass="74026">MCRSFERWMVGYFAAQHAHPFVLIARGAGMLLNLNCSLMMVFVLRRTITRLRIWGLANYLPLDKNIKYHKYVGYVIAFFSVVHTLAHLGNYANLAAIKGQPFKYIIISPHPELFTFFFGAANITGWICLTALLIIVVSSLPFVRKSGHFEIFAVFHLFYIVFWFILLCHGPKFWCWLVVPGSIFLFEKLYNFINIMGASGHSYVVRGRVLPSKVSHIAIRRPPNFNYQPGDWVYVQIPYIARWEWHPFTISSAPEMPDVIFLHIRSAGQWTNRLHQILLDQEAAYECPRKRTSVKSPEYALTMPSTPTVINSPISLSSNEISETPFIIRRAKAPFQTNETIKYGQVLQDLANRLGSICAENSKDRVVQFTRPIGRCCDDDEACFYSFKDRNQIDILNTSLNDEKGSTERITNSTPKTSRTTSLNKMGKSYAAGPFKGSIIKSPLELIVRLDGPYGAPASHFFQTEHAVLVATGIGVTPFASILQSIMFRYAKSQHLCPQCNYSWSDAVPIDMMKLKKVDFIWLNRDQKSLEWFVHLLSQLEMTQAQIDPNNRFLDIHIFITAALDSADIRAIGLHLALGLMHEKKDRDLVSGLKTRAKPGRPVWAEVFNDIKRQKKGKVSLFFCGSPVLSKELHSLCNQYGFNFHKENF</sequence>
<dbReference type="Pfam" id="PF08030">
    <property type="entry name" value="NAD_binding_6"/>
    <property type="match status" value="1"/>
</dbReference>
<dbReference type="GO" id="GO:0006952">
    <property type="term" value="P:defense response"/>
    <property type="evidence" value="ECO:0007669"/>
    <property type="project" value="TreeGrafter"/>
</dbReference>
<dbReference type="InterPro" id="IPR017938">
    <property type="entry name" value="Riboflavin_synthase-like_b-brl"/>
</dbReference>
<dbReference type="eggNOG" id="KOG0039">
    <property type="taxonomic scope" value="Eukaryota"/>
</dbReference>
<keyword evidence="9" id="KW-1185">Reference proteome</keyword>
<feature type="transmembrane region" description="Helical" evidence="6">
    <location>
        <begin position="113"/>
        <end position="137"/>
    </location>
</feature>
<name>T1JRL2_TETUR</name>
<dbReference type="InterPro" id="IPR013130">
    <property type="entry name" value="Fe3_Rdtase_TM_dom"/>
</dbReference>
<evidence type="ECO:0000256" key="2">
    <source>
        <dbReference type="ARBA" id="ARBA00022692"/>
    </source>
</evidence>
<dbReference type="Gene3D" id="2.40.30.10">
    <property type="entry name" value="Translation factors"/>
    <property type="match status" value="1"/>
</dbReference>
<protein>
    <recommendedName>
        <fullName evidence="7">FAD-binding FR-type domain-containing protein</fullName>
    </recommendedName>
</protein>
<feature type="domain" description="FAD-binding FR-type" evidence="7">
    <location>
        <begin position="197"/>
        <end position="304"/>
    </location>
</feature>
<dbReference type="SUPFAM" id="SSF63380">
    <property type="entry name" value="Riboflavin synthase domain-like"/>
    <property type="match status" value="1"/>
</dbReference>
<dbReference type="HOGENOM" id="CLU_009773_1_0_1"/>
<feature type="transmembrane region" description="Helical" evidence="6">
    <location>
        <begin position="149"/>
        <end position="167"/>
    </location>
</feature>
<proteinExistence type="predicted"/>
<evidence type="ECO:0000256" key="1">
    <source>
        <dbReference type="ARBA" id="ARBA00004141"/>
    </source>
</evidence>
<evidence type="ECO:0000256" key="4">
    <source>
        <dbReference type="ARBA" id="ARBA00023002"/>
    </source>
</evidence>
<keyword evidence="4" id="KW-0560">Oxidoreductase</keyword>
<keyword evidence="3 6" id="KW-1133">Transmembrane helix</keyword>
<keyword evidence="2 6" id="KW-0812">Transmembrane</keyword>
<dbReference type="AlphaFoldDB" id="T1JRL2"/>
<dbReference type="PANTHER" id="PTHR11972:SF58">
    <property type="entry name" value="NADPH OXIDASE 5"/>
    <property type="match status" value="1"/>
</dbReference>
<reference evidence="8" key="2">
    <citation type="submission" date="2015-06" db="UniProtKB">
        <authorList>
            <consortium name="EnsemblMetazoa"/>
        </authorList>
    </citation>
    <scope>IDENTIFICATION</scope>
</reference>
<dbReference type="Gene3D" id="3.40.50.80">
    <property type="entry name" value="Nucleotide-binding domain of ferredoxin-NADP reductase (FNR) module"/>
    <property type="match status" value="1"/>
</dbReference>
<organism evidence="8 9">
    <name type="scientific">Tetranychus urticae</name>
    <name type="common">Two-spotted spider mite</name>
    <dbReference type="NCBI Taxonomy" id="32264"/>
    <lineage>
        <taxon>Eukaryota</taxon>
        <taxon>Metazoa</taxon>
        <taxon>Ecdysozoa</taxon>
        <taxon>Arthropoda</taxon>
        <taxon>Chelicerata</taxon>
        <taxon>Arachnida</taxon>
        <taxon>Acari</taxon>
        <taxon>Acariformes</taxon>
        <taxon>Trombidiformes</taxon>
        <taxon>Prostigmata</taxon>
        <taxon>Eleutherengona</taxon>
        <taxon>Raphignathae</taxon>
        <taxon>Tetranychoidea</taxon>
        <taxon>Tetranychidae</taxon>
        <taxon>Tetranychus</taxon>
    </lineage>
</organism>
<dbReference type="Proteomes" id="UP000015104">
    <property type="component" value="Unassembled WGS sequence"/>
</dbReference>
<keyword evidence="5 6" id="KW-0472">Membrane</keyword>
<dbReference type="SFLD" id="SFLDS00052">
    <property type="entry name" value="Ferric_Reductase_Domain"/>
    <property type="match status" value="1"/>
</dbReference>
<dbReference type="EnsemblMetazoa" id="tetur01g07280.1">
    <property type="protein sequence ID" value="tetur01g07280.1"/>
    <property type="gene ID" value="tetur01g07280"/>
</dbReference>
<dbReference type="GO" id="GO:0016175">
    <property type="term" value="F:superoxide-generating NAD(P)H oxidase activity"/>
    <property type="evidence" value="ECO:0007669"/>
    <property type="project" value="TreeGrafter"/>
</dbReference>
<dbReference type="InterPro" id="IPR050369">
    <property type="entry name" value="RBOH/FRE"/>
</dbReference>
<feature type="transmembrane region" description="Helical" evidence="6">
    <location>
        <begin position="20"/>
        <end position="44"/>
    </location>
</feature>
<evidence type="ECO:0000256" key="6">
    <source>
        <dbReference type="SAM" id="Phobius"/>
    </source>
</evidence>
<dbReference type="GO" id="GO:0043020">
    <property type="term" value="C:NADPH oxidase complex"/>
    <property type="evidence" value="ECO:0007669"/>
    <property type="project" value="TreeGrafter"/>
</dbReference>
<dbReference type="GO" id="GO:0042554">
    <property type="term" value="P:superoxide anion generation"/>
    <property type="evidence" value="ECO:0007669"/>
    <property type="project" value="TreeGrafter"/>
</dbReference>
<evidence type="ECO:0000256" key="3">
    <source>
        <dbReference type="ARBA" id="ARBA00022989"/>
    </source>
</evidence>
<evidence type="ECO:0000313" key="8">
    <source>
        <dbReference type="EnsemblMetazoa" id="tetur01g07280.1"/>
    </source>
</evidence>
<dbReference type="InterPro" id="IPR039261">
    <property type="entry name" value="FNR_nucleotide-bd"/>
</dbReference>
<dbReference type="STRING" id="32264.T1JRL2"/>
<dbReference type="Pfam" id="PF01794">
    <property type="entry name" value="Ferric_reduct"/>
    <property type="match status" value="1"/>
</dbReference>
<reference evidence="9" key="1">
    <citation type="submission" date="2011-08" db="EMBL/GenBank/DDBJ databases">
        <authorList>
            <person name="Rombauts S."/>
        </authorList>
    </citation>
    <scope>NUCLEOTIDE SEQUENCE</scope>
    <source>
        <strain evidence="9">London</strain>
    </source>
</reference>
<evidence type="ECO:0000259" key="7">
    <source>
        <dbReference type="PROSITE" id="PS51384"/>
    </source>
</evidence>
<dbReference type="InterPro" id="IPR013112">
    <property type="entry name" value="FAD-bd_8"/>
</dbReference>
<dbReference type="Pfam" id="PF08022">
    <property type="entry name" value="FAD_binding_8"/>
    <property type="match status" value="1"/>
</dbReference>
<accession>T1JRL2</accession>
<dbReference type="FunFam" id="3.40.50.80:FF:000012">
    <property type="entry name" value="NADPH oxidase, isoform B"/>
    <property type="match status" value="1"/>
</dbReference>
<dbReference type="EMBL" id="CAEY01000449">
    <property type="status" value="NOT_ANNOTATED_CDS"/>
    <property type="molecule type" value="Genomic_DNA"/>
</dbReference>
<dbReference type="CDD" id="cd06186">
    <property type="entry name" value="NOX_Duox_like_FAD_NADP"/>
    <property type="match status" value="1"/>
</dbReference>
<dbReference type="InterPro" id="IPR017927">
    <property type="entry name" value="FAD-bd_FR_type"/>
</dbReference>
<dbReference type="InterPro" id="IPR013121">
    <property type="entry name" value="Fe_red_NAD-bd_6"/>
</dbReference>
<dbReference type="PROSITE" id="PS51384">
    <property type="entry name" value="FAD_FR"/>
    <property type="match status" value="1"/>
</dbReference>
<feature type="transmembrane region" description="Helical" evidence="6">
    <location>
        <begin position="71"/>
        <end position="93"/>
    </location>
</feature>
<evidence type="ECO:0000313" key="9">
    <source>
        <dbReference type="Proteomes" id="UP000015104"/>
    </source>
</evidence>
<comment type="subcellular location">
    <subcellularLocation>
        <location evidence="1">Membrane</location>
        <topology evidence="1">Multi-pass membrane protein</topology>
    </subcellularLocation>
</comment>
<dbReference type="SFLD" id="SFLDG01169">
    <property type="entry name" value="NADPH_oxidase_subgroup_(NOX)"/>
    <property type="match status" value="1"/>
</dbReference>
<dbReference type="SUPFAM" id="SSF52343">
    <property type="entry name" value="Ferredoxin reductase-like, C-terminal NADP-linked domain"/>
    <property type="match status" value="1"/>
</dbReference>
<dbReference type="FunFam" id="2.40.30.10:FF:000056">
    <property type="entry name" value="NADPH oxidase 5"/>
    <property type="match status" value="1"/>
</dbReference>